<keyword evidence="1" id="KW-1185">Reference proteome</keyword>
<reference evidence="2" key="2">
    <citation type="submission" date="2017-02" db="UniProtKB">
        <authorList>
            <consortium name="WormBaseParasite"/>
        </authorList>
    </citation>
    <scope>IDENTIFICATION</scope>
</reference>
<dbReference type="STRING" id="6313.A0A0K0DC98"/>
<dbReference type="WBParaSite" id="ACAC_0000816201-mRNA-1">
    <property type="protein sequence ID" value="ACAC_0000816201-mRNA-1"/>
    <property type="gene ID" value="ACAC_0000816201"/>
</dbReference>
<protein>
    <submittedName>
        <fullName evidence="2">COMM domain-containing protein</fullName>
    </submittedName>
</protein>
<sequence>MLLPSLPTFPQGFSHIEEESFEKIARKVLVLLPSTSLSEHLFQSDENELLARDFGLSLEDLEKVVVFLRKMWIYLIYYRFTGESLLNVLKSCLPSPYIGIVSSIWYSEGPSIFTYFARQTASDKSRVKDISWSIWTQIASSQPTERDGELGIQLDVSTERGTLSLYLSSQEVAALHRETIRIQSEIDKLLEGS</sequence>
<name>A0A0K0DC98_ANGCA</name>
<reference evidence="1" key="1">
    <citation type="submission" date="2012-09" db="EMBL/GenBank/DDBJ databases">
        <authorList>
            <person name="Martin A.A."/>
        </authorList>
    </citation>
    <scope>NUCLEOTIDE SEQUENCE</scope>
</reference>
<evidence type="ECO:0000313" key="1">
    <source>
        <dbReference type="Proteomes" id="UP000035642"/>
    </source>
</evidence>
<organism evidence="1 2">
    <name type="scientific">Angiostrongylus cantonensis</name>
    <name type="common">Rat lungworm</name>
    <dbReference type="NCBI Taxonomy" id="6313"/>
    <lineage>
        <taxon>Eukaryota</taxon>
        <taxon>Metazoa</taxon>
        <taxon>Ecdysozoa</taxon>
        <taxon>Nematoda</taxon>
        <taxon>Chromadorea</taxon>
        <taxon>Rhabditida</taxon>
        <taxon>Rhabditina</taxon>
        <taxon>Rhabditomorpha</taxon>
        <taxon>Strongyloidea</taxon>
        <taxon>Metastrongylidae</taxon>
        <taxon>Angiostrongylus</taxon>
    </lineage>
</organism>
<proteinExistence type="predicted"/>
<accession>A0A0K0DC98</accession>
<dbReference type="Proteomes" id="UP000035642">
    <property type="component" value="Unassembled WGS sequence"/>
</dbReference>
<evidence type="ECO:0000313" key="2">
    <source>
        <dbReference type="WBParaSite" id="ACAC_0000816201-mRNA-1"/>
    </source>
</evidence>
<dbReference type="AlphaFoldDB" id="A0A0K0DC98"/>